<accession>A0AAN8ZVU5</accession>
<feature type="compositionally biased region" description="Acidic residues" evidence="3">
    <location>
        <begin position="334"/>
        <end position="357"/>
    </location>
</feature>
<dbReference type="PROSITE" id="PS00233">
    <property type="entry name" value="CHIT_BIND_RR_1"/>
    <property type="match status" value="1"/>
</dbReference>
<comment type="caution">
    <text evidence="5">The sequence shown here is derived from an EMBL/GenBank/DDBJ whole genome shotgun (WGS) entry which is preliminary data.</text>
</comment>
<gene>
    <name evidence="5" type="ORF">SK128_004386</name>
</gene>
<dbReference type="EMBL" id="JAXCGZ010023087">
    <property type="protein sequence ID" value="KAK7017469.1"/>
    <property type="molecule type" value="Genomic_DNA"/>
</dbReference>
<feature type="compositionally biased region" description="Basic and acidic residues" evidence="3">
    <location>
        <begin position="190"/>
        <end position="201"/>
    </location>
</feature>
<evidence type="ECO:0000256" key="4">
    <source>
        <dbReference type="SAM" id="SignalP"/>
    </source>
</evidence>
<feature type="region of interest" description="Disordered" evidence="3">
    <location>
        <begin position="327"/>
        <end position="390"/>
    </location>
</feature>
<keyword evidence="6" id="KW-1185">Reference proteome</keyword>
<feature type="compositionally biased region" description="Basic and acidic residues" evidence="3">
    <location>
        <begin position="279"/>
        <end position="291"/>
    </location>
</feature>
<evidence type="ECO:0000313" key="5">
    <source>
        <dbReference type="EMBL" id="KAK7017469.1"/>
    </source>
</evidence>
<keyword evidence="1 2" id="KW-0193">Cuticle</keyword>
<organism evidence="5 6">
    <name type="scientific">Halocaridina rubra</name>
    <name type="common">Hawaiian red shrimp</name>
    <dbReference type="NCBI Taxonomy" id="373956"/>
    <lineage>
        <taxon>Eukaryota</taxon>
        <taxon>Metazoa</taxon>
        <taxon>Ecdysozoa</taxon>
        <taxon>Arthropoda</taxon>
        <taxon>Crustacea</taxon>
        <taxon>Multicrustacea</taxon>
        <taxon>Malacostraca</taxon>
        <taxon>Eumalacostraca</taxon>
        <taxon>Eucarida</taxon>
        <taxon>Decapoda</taxon>
        <taxon>Pleocyemata</taxon>
        <taxon>Caridea</taxon>
        <taxon>Atyoidea</taxon>
        <taxon>Atyidae</taxon>
        <taxon>Halocaridina</taxon>
    </lineage>
</organism>
<reference evidence="5 6" key="1">
    <citation type="submission" date="2023-11" db="EMBL/GenBank/DDBJ databases">
        <title>Halocaridina rubra genome assembly.</title>
        <authorList>
            <person name="Smith C."/>
        </authorList>
    </citation>
    <scope>NUCLEOTIDE SEQUENCE [LARGE SCALE GENOMIC DNA]</scope>
    <source>
        <strain evidence="5">EP-1</strain>
        <tissue evidence="5">Whole</tissue>
    </source>
</reference>
<dbReference type="GO" id="GO:0005615">
    <property type="term" value="C:extracellular space"/>
    <property type="evidence" value="ECO:0007669"/>
    <property type="project" value="TreeGrafter"/>
</dbReference>
<evidence type="ECO:0000256" key="3">
    <source>
        <dbReference type="SAM" id="MobiDB-lite"/>
    </source>
</evidence>
<dbReference type="InterPro" id="IPR000618">
    <property type="entry name" value="Insect_cuticle"/>
</dbReference>
<feature type="signal peptide" evidence="4">
    <location>
        <begin position="1"/>
        <end position="23"/>
    </location>
</feature>
<dbReference type="InterPro" id="IPR051217">
    <property type="entry name" value="Insect_Cuticle_Struc_Prot"/>
</dbReference>
<proteinExistence type="predicted"/>
<feature type="chain" id="PRO_5042940527" evidence="4">
    <location>
        <begin position="24"/>
        <end position="435"/>
    </location>
</feature>
<evidence type="ECO:0000256" key="2">
    <source>
        <dbReference type="PROSITE-ProRule" id="PRU00497"/>
    </source>
</evidence>
<keyword evidence="4" id="KW-0732">Signal</keyword>
<dbReference type="GO" id="GO:0042302">
    <property type="term" value="F:structural constituent of cuticle"/>
    <property type="evidence" value="ECO:0007669"/>
    <property type="project" value="UniProtKB-UniRule"/>
</dbReference>
<feature type="compositionally biased region" description="Basic and acidic residues" evidence="3">
    <location>
        <begin position="358"/>
        <end position="387"/>
    </location>
</feature>
<dbReference type="Proteomes" id="UP001381693">
    <property type="component" value="Unassembled WGS sequence"/>
</dbReference>
<feature type="region of interest" description="Disordered" evidence="3">
    <location>
        <begin position="180"/>
        <end position="204"/>
    </location>
</feature>
<protein>
    <submittedName>
        <fullName evidence="5">Uncharacterized protein</fullName>
    </submittedName>
</protein>
<name>A0AAN8ZVU5_HALRR</name>
<evidence type="ECO:0000313" key="6">
    <source>
        <dbReference type="Proteomes" id="UP001381693"/>
    </source>
</evidence>
<dbReference type="InterPro" id="IPR031311">
    <property type="entry name" value="CHIT_BIND_RR_consensus"/>
</dbReference>
<dbReference type="PANTHER" id="PTHR12236">
    <property type="entry name" value="STRUCTURAL CONTITUENT OF CUTICLE"/>
    <property type="match status" value="1"/>
</dbReference>
<dbReference type="GO" id="GO:0031012">
    <property type="term" value="C:extracellular matrix"/>
    <property type="evidence" value="ECO:0007669"/>
    <property type="project" value="TreeGrafter"/>
</dbReference>
<evidence type="ECO:0000256" key="1">
    <source>
        <dbReference type="ARBA" id="ARBA00022460"/>
    </source>
</evidence>
<dbReference type="PROSITE" id="PS51155">
    <property type="entry name" value="CHIT_BIND_RR_2"/>
    <property type="match status" value="1"/>
</dbReference>
<dbReference type="Pfam" id="PF00379">
    <property type="entry name" value="Chitin_bind_4"/>
    <property type="match status" value="1"/>
</dbReference>
<sequence length="435" mass="49848">MNDKVLLFHLLVIDCLTTLDVRGDHDLSQVAQTMDDDGYMFEYSVVGSDSSWMQSHGEWSDGISTHGSYNVKLPDGRIQTVVYTADERGFRPVVSYEIPKENMDYGLKNHINTETMADSGEIRDKKALTSHYGKKLDGMGVQKNIETRKSIEKFLSHHSTPYYDVAKYYEAPANKFIPKHNAPDSYNSNEPHEKVADDHRSASPRYEFSPAPIVSSYKKKFSPIYHTANPYRIDVTGYRKHRLGGKSIQGKYQYRRAKTYYMDKDMDRDDFSETSESMNGKENKRPYEEKQMKKLYSTRKQLKEESGARLSGDNIIKEDDTIKRFSSKLLDMSPSDEENVMSDESGTESNEEESSEENENKPDQENGKYDEKSEGENPEEKGDEEKSSYITLMTTLMPPSKPYVPPTYFPPSPSPNTSLVMGGNSSYWRNVFSQR</sequence>
<feature type="region of interest" description="Disordered" evidence="3">
    <location>
        <begin position="268"/>
        <end position="291"/>
    </location>
</feature>
<dbReference type="PANTHER" id="PTHR12236:SF79">
    <property type="entry name" value="CUTICULAR PROTEIN 50CB-RELATED"/>
    <property type="match status" value="1"/>
</dbReference>
<dbReference type="AlphaFoldDB" id="A0AAN8ZVU5"/>